<keyword evidence="7" id="KW-0479">Metal-binding</keyword>
<evidence type="ECO:0000256" key="3">
    <source>
        <dbReference type="ARBA" id="ARBA00005510"/>
    </source>
</evidence>
<dbReference type="GO" id="GO:0051539">
    <property type="term" value="F:4 iron, 4 sulfur cluster binding"/>
    <property type="evidence" value="ECO:0007669"/>
    <property type="project" value="UniProtKB-KW"/>
</dbReference>
<dbReference type="CDD" id="cd01586">
    <property type="entry name" value="AcnA_IRP"/>
    <property type="match status" value="1"/>
</dbReference>
<dbReference type="FunFam" id="3.30.499.10:FF:000002">
    <property type="entry name" value="Aconitate hydratase"/>
    <property type="match status" value="1"/>
</dbReference>
<evidence type="ECO:0000256" key="11">
    <source>
        <dbReference type="ARBA" id="ARBA00023163"/>
    </source>
</evidence>
<proteinExistence type="inferred from homology"/>
<feature type="domain" description="BHLH" evidence="15">
    <location>
        <begin position="825"/>
        <end position="874"/>
    </location>
</feature>
<dbReference type="InterPro" id="IPR006249">
    <property type="entry name" value="Aconitase/IRP2"/>
</dbReference>
<dbReference type="SUPFAM" id="SSF47459">
    <property type="entry name" value="HLH, helix-loop-helix DNA-binding domain"/>
    <property type="match status" value="1"/>
</dbReference>
<keyword evidence="9" id="KW-0411">Iron-sulfur</keyword>
<name>N1QRT2_AEGTA</name>
<comment type="subcellular location">
    <subcellularLocation>
        <location evidence="2">Nucleus</location>
    </subcellularLocation>
</comment>
<dbReference type="PRINTS" id="PR00415">
    <property type="entry name" value="ACONITASE"/>
</dbReference>
<dbReference type="PROSITE" id="PS00450">
    <property type="entry name" value="ACONITASE_1"/>
    <property type="match status" value="1"/>
</dbReference>
<evidence type="ECO:0000256" key="7">
    <source>
        <dbReference type="ARBA" id="ARBA00022723"/>
    </source>
</evidence>
<dbReference type="GO" id="GO:0005634">
    <property type="term" value="C:nucleus"/>
    <property type="evidence" value="ECO:0007669"/>
    <property type="project" value="UniProtKB-SubCell"/>
</dbReference>
<dbReference type="Gene3D" id="3.20.19.10">
    <property type="entry name" value="Aconitase, domain 4"/>
    <property type="match status" value="1"/>
</dbReference>
<dbReference type="InterPro" id="IPR054502">
    <property type="entry name" value="bHLH-TF_ACT-like_plant"/>
</dbReference>
<dbReference type="Gene3D" id="6.10.190.10">
    <property type="match status" value="1"/>
</dbReference>
<keyword evidence="10" id="KW-0805">Transcription regulation</keyword>
<dbReference type="InterPro" id="IPR001030">
    <property type="entry name" value="Acoase/IPM_deHydtase_lsu_aba"/>
</dbReference>
<dbReference type="Pfam" id="PF00694">
    <property type="entry name" value="Aconitase_C"/>
    <property type="match status" value="1"/>
</dbReference>
<keyword evidence="13" id="KW-0539">Nucleus</keyword>
<dbReference type="InterPro" id="IPR036691">
    <property type="entry name" value="Endo/exonu/phosph_ase_sf"/>
</dbReference>
<dbReference type="PANTHER" id="PTHR11670">
    <property type="entry name" value="ACONITASE/IRON-RESPONSIVE ELEMENT FAMILY MEMBER"/>
    <property type="match status" value="1"/>
</dbReference>
<comment type="cofactor">
    <cofactor evidence="1">
        <name>[4Fe-4S] cluster</name>
        <dbReference type="ChEBI" id="CHEBI:49883"/>
    </cofactor>
</comment>
<dbReference type="Pfam" id="PF00010">
    <property type="entry name" value="HLH"/>
    <property type="match status" value="1"/>
</dbReference>
<dbReference type="InterPro" id="IPR015931">
    <property type="entry name" value="Acnase/IPM_dHydase_lsu_aba_1/3"/>
</dbReference>
<sequence length="1967" mass="217921">MQGCAPAASAQFSPVGGWAGGLTPNGVSWDDIITFGGIPDPLSEGRRMSWRLQDQPDVDDMQLRCAMRAAKLRDIEVTTDALGVSVLDSFCADLAPSLPENEEDEYSISPWDSIPADSVRNVVMGDFAVKFRVRSKADGFNWALVAVYVAAQPELKPDFLSDLVRICGSEQLPILVGGDFNIIRRQVEKNNDNFDGRWSFMFNTIIEILDLREIELSGRKFTWANTLPIPTFEKLDRVLASVEWEQKFPLVKVQALSHAISDHTPLLVDSGEATHVGNKNTFSFELAWFEREGFLDLIAREWAKDSGGRSNVERWQNKIRHLRQFPRGWAKHLSGIYKVEKERLLLLIQSLDLKAESSIVDTRELETKVEAEMRLKELLREKKLKWALRAKVRKIVQGDDNTQFFHMIANGKHRKKRIFQLEQDEGTILGQENLKLYITNYYKQLFGPPEDNFVSLDESRVEDVPQLAADENDILTAPFSEKELQLFHLNFGTITLLPKKTKAVRIEQFMPICLLNVSFKIFTKVGTNRLTQIAHSVVQPSQSAFMPDRNILEGVVVLHETLHEIHTKKLDGVVFKVDFEKAYDKEGLRRMARPKDQGGLGIENLEVKNRCLLSKWLYKLSVETDATWAQILRNKYLQSKTLSQVTVIFRATTLICMWSLLTPTEARERLVTGSIRWETVARAIFNRDIMEQPKQWLTQTEQEELAYMYQQEGGPVPVPGREQQFAEPPLPGREAQCYTPPMAIPMFSPSRSSNFPSFGGSSSLPNLPFGSATVKNELGQPSPPPSSNFLSFGPGQASTLNFSGWQRDGVQGTMQQLQAPERRGRAPQEHVIAERKRREKLQQQFVSLATIVPGLKKTDKLSLLGSTIDYVKQLEEKVKALEQGSRRPSESMVFDSKCCISAPNNDAAGPSGSGSGSGYSSPDIEASIKGNTALLNICCNERRGVLVMIMSELENQGLSIINTNVIPFTDSCLNITTTAKARPLCPGHEDHAEPKLQTKYKALRKFRHQRQELFSIKKQTRLQGGLGDLQRLASSKAKRKGGVYILKKSNHSLFLLKIEPSAPEDDIPATKNSYDEILTSLAKPGGGADFGKYYSLPALADPRIDRLPYSIRILLESAIRNCDEFQVTGKDVEKILDWENSATKQVEIPFKPARVLLQDFTGVPAVVDLACMRDAMSKLGSDPNKINPLVPVDLVVDHSVQVDVARSENAVQANMELEFSRNKERFGFLKWGSTAFNNMLVVPPGSGIVHQVNLEYLARVVFNNGGILYPDSVVGTDSHTTMIDGLGVAGWGVGGIEAEATMLGQPMSMVLPAVVGFKLSGKLRNGVTATDLVLTVTQMLRKHGVVGKFVEFYGGGMGELSLADRATIANMAPEYGATMGFFPVDAKTLDYLKLTGRSDETVAMIETYLRANNMFVDYKQVQAERVYSSYLELDLDEVEPCLSGPKRPHDRVTLKNMKSDWLSCLDNKVGFKGFAVPKESQGKVAEFSFRGTPAKIKHGDVVIAAITSCTNTSNPNVMLGAALVAKKACDLGLEVKPWIKTSLAPGSGVVKKYLDKSGLQKYLNQLGFNIVGYGCTTCIGNSGDLDESVAAAITDNDVVAAAVLSGNRNFEGRVHALTRANYLASPPLVVAYALAGTVNIDFEKEPVGISKDGKEVYFRDIWPTTDEIAEVVKASVLPDMFKGTYEAITKGNPMWNELPVSASTLYPWDPKSTYIHEPPYFKDMTMTPPGARPVKDAYCLLNFGDSITTDHISPAGSIHPDSPAAKYLKERNVERKDFNSYGSRRGNDEIMARGTFANIRIVNKFLKGEVGPQTIHVPSGEKLAVFDAAMKYKNEGHDTIILAGAEYGSGSSRDWAAKGPMLQGVKAVIAKSFERIHRSNLAGMGIVPLCFKAGEDADTLGLTGHERYTIQLPTDVNEIKPGQDVTVTTDNGKSFTCTLRFDTEVELAYYTHGGILPYVIRKIAAEQ</sequence>
<keyword evidence="12" id="KW-0456">Lyase</keyword>
<evidence type="ECO:0000256" key="5">
    <source>
        <dbReference type="ARBA" id="ARBA00012926"/>
    </source>
</evidence>
<dbReference type="Pfam" id="PF22754">
    <property type="entry name" value="bHLH-TF_ACT-like_plant"/>
    <property type="match status" value="1"/>
</dbReference>
<dbReference type="Gene3D" id="4.10.280.10">
    <property type="entry name" value="Helix-loop-helix DNA-binding domain"/>
    <property type="match status" value="1"/>
</dbReference>
<evidence type="ECO:0000259" key="15">
    <source>
        <dbReference type="PROSITE" id="PS50888"/>
    </source>
</evidence>
<dbReference type="Gene3D" id="3.30.499.10">
    <property type="entry name" value="Aconitase, domain 3"/>
    <property type="match status" value="2"/>
</dbReference>
<keyword evidence="8" id="KW-0408">Iron</keyword>
<dbReference type="InterPro" id="IPR011598">
    <property type="entry name" value="bHLH_dom"/>
</dbReference>
<dbReference type="InterPro" id="IPR044137">
    <property type="entry name" value="AcnA_IRP_Swivel"/>
</dbReference>
<evidence type="ECO:0000256" key="1">
    <source>
        <dbReference type="ARBA" id="ARBA00001966"/>
    </source>
</evidence>
<dbReference type="GO" id="GO:0003994">
    <property type="term" value="F:aconitate hydratase activity"/>
    <property type="evidence" value="ECO:0007669"/>
    <property type="project" value="UniProtKB-EC"/>
</dbReference>
<dbReference type="GO" id="GO:0006101">
    <property type="term" value="P:citrate metabolic process"/>
    <property type="evidence" value="ECO:0007669"/>
    <property type="project" value="UniProtKB-ARBA"/>
</dbReference>
<dbReference type="SUPFAM" id="SSF56219">
    <property type="entry name" value="DNase I-like"/>
    <property type="match status" value="1"/>
</dbReference>
<evidence type="ECO:0000256" key="8">
    <source>
        <dbReference type="ARBA" id="ARBA00023004"/>
    </source>
</evidence>
<dbReference type="InterPro" id="IPR036638">
    <property type="entry name" value="HLH_DNA-bd_sf"/>
</dbReference>
<organism evidence="16">
    <name type="scientific">Aegilops tauschii</name>
    <name type="common">Tausch's goatgrass</name>
    <name type="synonym">Aegilops squarrosa</name>
    <dbReference type="NCBI Taxonomy" id="37682"/>
    <lineage>
        <taxon>Eukaryota</taxon>
        <taxon>Viridiplantae</taxon>
        <taxon>Streptophyta</taxon>
        <taxon>Embryophyta</taxon>
        <taxon>Tracheophyta</taxon>
        <taxon>Spermatophyta</taxon>
        <taxon>Magnoliopsida</taxon>
        <taxon>Liliopsida</taxon>
        <taxon>Poales</taxon>
        <taxon>Poaceae</taxon>
        <taxon>BOP clade</taxon>
        <taxon>Pooideae</taxon>
        <taxon>Triticodae</taxon>
        <taxon>Triticeae</taxon>
        <taxon>Triticinae</taxon>
        <taxon>Aegilops</taxon>
    </lineage>
</organism>
<evidence type="ECO:0000256" key="2">
    <source>
        <dbReference type="ARBA" id="ARBA00004123"/>
    </source>
</evidence>
<dbReference type="EnsemblPlants" id="EMT03129">
    <property type="protein sequence ID" value="EMT03129"/>
    <property type="gene ID" value="F775_01009"/>
</dbReference>
<evidence type="ECO:0000256" key="12">
    <source>
        <dbReference type="ARBA" id="ARBA00023239"/>
    </source>
</evidence>
<dbReference type="FunFam" id="3.30.499.10:FF:000005">
    <property type="entry name" value="cytoplasmic aconitate hydratase"/>
    <property type="match status" value="1"/>
</dbReference>
<dbReference type="PROSITE" id="PS50888">
    <property type="entry name" value="BHLH"/>
    <property type="match status" value="1"/>
</dbReference>
<keyword evidence="11" id="KW-0804">Transcription</keyword>
<dbReference type="SUPFAM" id="SSF52016">
    <property type="entry name" value="LeuD/IlvD-like"/>
    <property type="match status" value="1"/>
</dbReference>
<comment type="similarity">
    <text evidence="3">Belongs to the bHLH protein family.</text>
</comment>
<dbReference type="GO" id="GO:0046872">
    <property type="term" value="F:metal ion binding"/>
    <property type="evidence" value="ECO:0007669"/>
    <property type="project" value="UniProtKB-KW"/>
</dbReference>
<dbReference type="NCBIfam" id="NF009520">
    <property type="entry name" value="PRK12881.1"/>
    <property type="match status" value="1"/>
</dbReference>
<dbReference type="CDD" id="cd01580">
    <property type="entry name" value="AcnA_IRP_Swivel"/>
    <property type="match status" value="1"/>
</dbReference>
<dbReference type="InterPro" id="IPR015928">
    <property type="entry name" value="Aconitase/3IPM_dehydase_swvl"/>
</dbReference>
<dbReference type="NCBIfam" id="TIGR01341">
    <property type="entry name" value="aconitase_1"/>
    <property type="match status" value="1"/>
</dbReference>
<evidence type="ECO:0000256" key="4">
    <source>
        <dbReference type="ARBA" id="ARBA00007185"/>
    </source>
</evidence>
<dbReference type="PROSITE" id="PS01244">
    <property type="entry name" value="ACONITASE_2"/>
    <property type="match status" value="1"/>
</dbReference>
<dbReference type="InterPro" id="IPR018136">
    <property type="entry name" value="Aconitase_4Fe-4S_BS"/>
</dbReference>
<evidence type="ECO:0000256" key="10">
    <source>
        <dbReference type="ARBA" id="ARBA00023015"/>
    </source>
</evidence>
<protein>
    <recommendedName>
        <fullName evidence="5">aconitate hydratase</fullName>
        <ecNumber evidence="5">4.2.1.3</ecNumber>
    </recommendedName>
</protein>
<evidence type="ECO:0000313" key="16">
    <source>
        <dbReference type="EnsemblPlants" id="EMT03129"/>
    </source>
</evidence>
<comment type="catalytic activity">
    <reaction evidence="14">
        <text>citrate = D-threo-isocitrate</text>
        <dbReference type="Rhea" id="RHEA:10336"/>
        <dbReference type="ChEBI" id="CHEBI:15562"/>
        <dbReference type="ChEBI" id="CHEBI:16947"/>
        <dbReference type="EC" id="4.2.1.3"/>
    </reaction>
</comment>
<dbReference type="SUPFAM" id="SSF53732">
    <property type="entry name" value="Aconitase iron-sulfur domain"/>
    <property type="match status" value="1"/>
</dbReference>
<dbReference type="FunFam" id="3.20.19.10:FF:000001">
    <property type="entry name" value="Aconitate hydratase"/>
    <property type="match status" value="1"/>
</dbReference>
<reference evidence="16" key="1">
    <citation type="submission" date="2015-06" db="UniProtKB">
        <authorList>
            <consortium name="EnsemblPlants"/>
        </authorList>
    </citation>
    <scope>IDENTIFICATION</scope>
</reference>
<evidence type="ECO:0000256" key="13">
    <source>
        <dbReference type="ARBA" id="ARBA00023242"/>
    </source>
</evidence>
<dbReference type="GO" id="GO:0046983">
    <property type="term" value="F:protein dimerization activity"/>
    <property type="evidence" value="ECO:0007669"/>
    <property type="project" value="InterPro"/>
</dbReference>
<comment type="similarity">
    <text evidence="4">Belongs to the aconitase/IPM isomerase family.</text>
</comment>
<dbReference type="NCBIfam" id="NF006757">
    <property type="entry name" value="PRK09277.1"/>
    <property type="match status" value="1"/>
</dbReference>
<dbReference type="GO" id="GO:0006102">
    <property type="term" value="P:isocitrate metabolic process"/>
    <property type="evidence" value="ECO:0007669"/>
    <property type="project" value="UniProtKB-ARBA"/>
</dbReference>
<dbReference type="Pfam" id="PF00330">
    <property type="entry name" value="Aconitase"/>
    <property type="match status" value="1"/>
</dbReference>
<dbReference type="InterPro" id="IPR036008">
    <property type="entry name" value="Aconitase_4Fe-4S_dom"/>
</dbReference>
<dbReference type="EC" id="4.2.1.3" evidence="5"/>
<evidence type="ECO:0000256" key="6">
    <source>
        <dbReference type="ARBA" id="ARBA00022485"/>
    </source>
</evidence>
<evidence type="ECO:0000256" key="9">
    <source>
        <dbReference type="ARBA" id="ARBA00023014"/>
    </source>
</evidence>
<dbReference type="InterPro" id="IPR000573">
    <property type="entry name" value="AconitaseA/IPMdHydase_ssu_swvl"/>
</dbReference>
<accession>N1QRT2</accession>
<keyword evidence="6" id="KW-0004">4Fe-4S</keyword>
<dbReference type="SMART" id="SM00353">
    <property type="entry name" value="HLH"/>
    <property type="match status" value="1"/>
</dbReference>
<dbReference type="Gene3D" id="3.60.10.10">
    <property type="entry name" value="Endonuclease/exonuclease/phosphatase"/>
    <property type="match status" value="1"/>
</dbReference>
<evidence type="ECO:0000256" key="14">
    <source>
        <dbReference type="ARBA" id="ARBA00023501"/>
    </source>
</evidence>